<evidence type="ECO:0000313" key="6">
    <source>
        <dbReference type="Proteomes" id="UP001301350"/>
    </source>
</evidence>
<evidence type="ECO:0000256" key="3">
    <source>
        <dbReference type="ARBA" id="ARBA00023274"/>
    </source>
</evidence>
<protein>
    <recommendedName>
        <fullName evidence="7">60S ribosomal protein L39</fullName>
    </recommendedName>
</protein>
<dbReference type="InterPro" id="IPR020083">
    <property type="entry name" value="Ribosomal_eL39_CS"/>
</dbReference>
<evidence type="ECO:0000256" key="1">
    <source>
        <dbReference type="ARBA" id="ARBA00009339"/>
    </source>
</evidence>
<dbReference type="Pfam" id="PF00832">
    <property type="entry name" value="Ribosomal_L39"/>
    <property type="match status" value="1"/>
</dbReference>
<dbReference type="GO" id="GO:0006412">
    <property type="term" value="P:translation"/>
    <property type="evidence" value="ECO:0007669"/>
    <property type="project" value="InterPro"/>
</dbReference>
<feature type="compositionally biased region" description="Basic residues" evidence="4">
    <location>
        <begin position="1"/>
        <end position="19"/>
    </location>
</feature>
<dbReference type="FunFam" id="1.10.1620.10:FF:000001">
    <property type="entry name" value="60S ribosomal protein-like L39"/>
    <property type="match status" value="1"/>
</dbReference>
<keyword evidence="3" id="KW-0687">Ribonucleoprotein</keyword>
<keyword evidence="6" id="KW-1185">Reference proteome</keyword>
<dbReference type="GO" id="GO:0003735">
    <property type="term" value="F:structural constituent of ribosome"/>
    <property type="evidence" value="ECO:0007669"/>
    <property type="project" value="InterPro"/>
</dbReference>
<proteinExistence type="inferred from homology"/>
<accession>A0AAV9IX63</accession>
<dbReference type="PANTHER" id="PTHR19970:SF0">
    <property type="entry name" value="LARGE RIBOSOMAL SUBUNIT PROTEIN EL39"/>
    <property type="match status" value="1"/>
</dbReference>
<dbReference type="PANTHER" id="PTHR19970">
    <property type="entry name" value="RIBOSOMAL PROTEIN L39E"/>
    <property type="match status" value="1"/>
</dbReference>
<evidence type="ECO:0008006" key="7">
    <source>
        <dbReference type="Google" id="ProtNLM"/>
    </source>
</evidence>
<dbReference type="GO" id="GO:0022625">
    <property type="term" value="C:cytosolic large ribosomal subunit"/>
    <property type="evidence" value="ECO:0007669"/>
    <property type="project" value="TreeGrafter"/>
</dbReference>
<dbReference type="Gene3D" id="1.10.1620.10">
    <property type="entry name" value="Ribosomal protein L39e"/>
    <property type="match status" value="1"/>
</dbReference>
<reference evidence="5 6" key="1">
    <citation type="submission" date="2022-07" db="EMBL/GenBank/DDBJ databases">
        <title>Genome-wide signatures of adaptation to extreme environments.</title>
        <authorList>
            <person name="Cho C.H."/>
            <person name="Yoon H.S."/>
        </authorList>
    </citation>
    <scope>NUCLEOTIDE SEQUENCE [LARGE SCALE GENOMIC DNA]</scope>
    <source>
        <strain evidence="5 6">DBV 063 E5</strain>
    </source>
</reference>
<evidence type="ECO:0000256" key="4">
    <source>
        <dbReference type="SAM" id="MobiDB-lite"/>
    </source>
</evidence>
<dbReference type="InterPro" id="IPR023626">
    <property type="entry name" value="Ribosomal_eL39_dom_sf"/>
</dbReference>
<name>A0AAV9IX63_CYACA</name>
<dbReference type="EMBL" id="JANCYW010000010">
    <property type="protein sequence ID" value="KAK4536893.1"/>
    <property type="molecule type" value="Genomic_DNA"/>
</dbReference>
<gene>
    <name evidence="5" type="ORF">CDCA_CDCA10G2918</name>
</gene>
<evidence type="ECO:0000313" key="5">
    <source>
        <dbReference type="EMBL" id="KAK4536893.1"/>
    </source>
</evidence>
<dbReference type="PROSITE" id="PS00051">
    <property type="entry name" value="RIBOSOMAL_L39E"/>
    <property type="match status" value="1"/>
</dbReference>
<comment type="similarity">
    <text evidence="1">Belongs to the eukaryotic ribosomal protein eL39 family.</text>
</comment>
<evidence type="ECO:0000256" key="2">
    <source>
        <dbReference type="ARBA" id="ARBA00022980"/>
    </source>
</evidence>
<comment type="caution">
    <text evidence="5">The sequence shown here is derived from an EMBL/GenBank/DDBJ whole genome shotgun (WGS) entry which is preliminary data.</text>
</comment>
<dbReference type="InterPro" id="IPR000077">
    <property type="entry name" value="Ribosomal_eL39"/>
</dbReference>
<dbReference type="AlphaFoldDB" id="A0AAV9IX63"/>
<dbReference type="SUPFAM" id="SSF48662">
    <property type="entry name" value="Ribosomal protein L39e"/>
    <property type="match status" value="1"/>
</dbReference>
<sequence length="51" mass="6551">MPSKKTFKIKQKMARKRNQNRPVPYWYRLKSNTKIRFNSKRRHWRRTKLNF</sequence>
<feature type="region of interest" description="Disordered" evidence="4">
    <location>
        <begin position="1"/>
        <end position="21"/>
    </location>
</feature>
<organism evidence="5 6">
    <name type="scientific">Cyanidium caldarium</name>
    <name type="common">Red alga</name>
    <dbReference type="NCBI Taxonomy" id="2771"/>
    <lineage>
        <taxon>Eukaryota</taxon>
        <taxon>Rhodophyta</taxon>
        <taxon>Bangiophyceae</taxon>
        <taxon>Cyanidiales</taxon>
        <taxon>Cyanidiaceae</taxon>
        <taxon>Cyanidium</taxon>
    </lineage>
</organism>
<dbReference type="Proteomes" id="UP001301350">
    <property type="component" value="Unassembled WGS sequence"/>
</dbReference>
<keyword evidence="2" id="KW-0689">Ribosomal protein</keyword>